<name>A0A170PRL1_9ZZZZ</name>
<dbReference type="PANTHER" id="PTHR32154">
    <property type="entry name" value="PYRUVATE-FLAVODOXIN OXIDOREDUCTASE-RELATED"/>
    <property type="match status" value="1"/>
</dbReference>
<keyword evidence="1 4" id="KW-0560">Oxidoreductase</keyword>
<gene>
    <name evidence="4" type="ORF">MGWOODY_XGa2764</name>
</gene>
<dbReference type="EC" id="1.2.7.3" evidence="4"/>
<dbReference type="InterPro" id="IPR029061">
    <property type="entry name" value="THDP-binding"/>
</dbReference>
<dbReference type="Gene3D" id="3.40.50.920">
    <property type="match status" value="1"/>
</dbReference>
<dbReference type="InterPro" id="IPR050722">
    <property type="entry name" value="Pyruvate:ferred/Flavod_OxRd"/>
</dbReference>
<dbReference type="NCBIfam" id="TIGR03710">
    <property type="entry name" value="OAFO_sf"/>
    <property type="match status" value="1"/>
</dbReference>
<dbReference type="InterPro" id="IPR022367">
    <property type="entry name" value="2-oxoacid/accept_OxRdtase_asu"/>
</dbReference>
<dbReference type="EMBL" id="CZRL01000094">
    <property type="protein sequence ID" value="CUS53130.1"/>
    <property type="molecule type" value="Genomic_DNA"/>
</dbReference>
<reference evidence="4" key="1">
    <citation type="submission" date="2015-10" db="EMBL/GenBank/DDBJ databases">
        <authorList>
            <person name="Gilbert D.G."/>
        </authorList>
    </citation>
    <scope>NUCLEOTIDE SEQUENCE</scope>
</reference>
<dbReference type="InterPro" id="IPR002869">
    <property type="entry name" value="Pyrv_flavodox_OxRed_cen"/>
</dbReference>
<dbReference type="SUPFAM" id="SSF53323">
    <property type="entry name" value="Pyruvate-ferredoxin oxidoreductase, PFOR, domain III"/>
    <property type="match status" value="1"/>
</dbReference>
<accession>A0A170PRL1</accession>
<evidence type="ECO:0000259" key="2">
    <source>
        <dbReference type="Pfam" id="PF01558"/>
    </source>
</evidence>
<feature type="domain" description="Pyruvate flavodoxin/ferredoxin oxidoreductase pyrimidine binding" evidence="3">
    <location>
        <begin position="221"/>
        <end position="386"/>
    </location>
</feature>
<organism evidence="4">
    <name type="scientific">hydrothermal vent metagenome</name>
    <dbReference type="NCBI Taxonomy" id="652676"/>
    <lineage>
        <taxon>unclassified sequences</taxon>
        <taxon>metagenomes</taxon>
        <taxon>ecological metagenomes</taxon>
    </lineage>
</organism>
<dbReference type="Pfam" id="PF01558">
    <property type="entry name" value="POR"/>
    <property type="match status" value="1"/>
</dbReference>
<dbReference type="Pfam" id="PF01855">
    <property type="entry name" value="POR_N"/>
    <property type="match status" value="1"/>
</dbReference>
<dbReference type="InterPro" id="IPR002880">
    <property type="entry name" value="Pyrv_Fd/Flavodoxin_OxRdtase_N"/>
</dbReference>
<evidence type="ECO:0000259" key="3">
    <source>
        <dbReference type="Pfam" id="PF01855"/>
    </source>
</evidence>
<proteinExistence type="predicted"/>
<dbReference type="AlphaFoldDB" id="A0A170PRL1"/>
<protein>
    <submittedName>
        <fullName evidence="4">2-oxoglutarate oxidoreductase, alpha subunit</fullName>
        <ecNumber evidence="4">1.2.7.3</ecNumber>
    </submittedName>
</protein>
<dbReference type="InterPro" id="IPR009014">
    <property type="entry name" value="Transketo_C/PFOR_II"/>
</dbReference>
<dbReference type="Gene3D" id="3.40.920.10">
    <property type="entry name" value="Pyruvate-ferredoxin oxidoreductase, PFOR, domain III"/>
    <property type="match status" value="1"/>
</dbReference>
<dbReference type="PANTHER" id="PTHR32154:SF29">
    <property type="entry name" value="BLR6743 PROTEIN"/>
    <property type="match status" value="1"/>
</dbReference>
<feature type="domain" description="Pyruvate/ketoisovalerate oxidoreductase catalytic" evidence="2">
    <location>
        <begin position="19"/>
        <end position="185"/>
    </location>
</feature>
<dbReference type="Gene3D" id="3.40.50.970">
    <property type="match status" value="1"/>
</dbReference>
<dbReference type="InterPro" id="IPR019752">
    <property type="entry name" value="Pyrv/ketoisovalerate_OxRed_cat"/>
</dbReference>
<evidence type="ECO:0000256" key="1">
    <source>
        <dbReference type="ARBA" id="ARBA00023002"/>
    </source>
</evidence>
<dbReference type="CDD" id="cd07034">
    <property type="entry name" value="TPP_PYR_PFOR_IOR-alpha_like"/>
    <property type="match status" value="1"/>
</dbReference>
<sequence length="603" mass="66026">MQAEDRINDFVVQIATVNGTGSSSANTLLMKAIFRMGIPVVGKNYFPSNIQGLPTWYEIRVTGEGYLARSSKVDIMVAMNAQTYAEDLASVVTNGVLIYDSSWPRAELEDRSDITVLPVPLSKMCNESFTGARARILMKNIAYVGAIAALIEIDRDVVRQLLSETFVDKPNLVDSNMQAFELGYDYSQAEFNCPLESRLVPMDAMTNHIMIDGNTAAALGCVYAGATVGSWYPITPSTSLFDAFGKFCKQLRQDLETGEQNYCIIQAEDELAAIGMALGAAWNGARAFTATSGPGVSLMSEFLGLAYFTEIPLVLFDVQRAGPSTGMPTRTQQSDILAAAFASHGDTRHVLLFPANPEECFRMAVSSFDLADRLQTPIIVMMDLDIGMNDWPCPELTWDDSYQPDRGKVYSAKELSNMDSFARYLDVDGDGICYRTLPGEHPKGAYLIRGSGHNKLGGYTENADEYVEVVDRLRRKFDTAAELVPEPVTETLNKSSCVIVTLGSCDGAVRETRSKLAADGVQTDYMRIRAFPFSKSVVKFLAGYSQVFVVEQNRDAQFCNLLQTEAGVSVDKLIPILSYGGMPIACEDIYGPILEKISQGKAA</sequence>
<dbReference type="GO" id="GO:0006979">
    <property type="term" value="P:response to oxidative stress"/>
    <property type="evidence" value="ECO:0007669"/>
    <property type="project" value="TreeGrafter"/>
</dbReference>
<dbReference type="SUPFAM" id="SSF52922">
    <property type="entry name" value="TK C-terminal domain-like"/>
    <property type="match status" value="1"/>
</dbReference>
<dbReference type="FunFam" id="3.40.50.970:FF:000022">
    <property type="entry name" value="2-oxoglutarate ferredoxin oxidoreductase alpha subunit"/>
    <property type="match status" value="1"/>
</dbReference>
<dbReference type="GO" id="GO:0047553">
    <property type="term" value="F:2-oxoglutarate synthase activity"/>
    <property type="evidence" value="ECO:0007669"/>
    <property type="project" value="UniProtKB-EC"/>
</dbReference>
<dbReference type="SUPFAM" id="SSF52518">
    <property type="entry name" value="Thiamin diphosphate-binding fold (THDP-binding)"/>
    <property type="match status" value="1"/>
</dbReference>
<evidence type="ECO:0000313" key="4">
    <source>
        <dbReference type="EMBL" id="CUS53130.1"/>
    </source>
</evidence>